<dbReference type="Proteomes" id="UP001055108">
    <property type="component" value="Unassembled WGS sequence"/>
</dbReference>
<proteinExistence type="predicted"/>
<sequence>MTDREVAERVAALVGLADNLRMPGHRRSAEECMAAQDEIRSGLRRLHRELTGQDLPRSARPAHDTASLRHTGLQVPAALIRDRARRLRARA</sequence>
<keyword evidence="3" id="KW-1185">Reference proteome</keyword>
<name>A0AA37HM58_9HYPH</name>
<protein>
    <submittedName>
        <fullName evidence="2">Uncharacterized protein</fullName>
    </submittedName>
</protein>
<reference evidence="2" key="2">
    <citation type="submission" date="2021-08" db="EMBL/GenBank/DDBJ databases">
        <authorList>
            <person name="Tani A."/>
            <person name="Ola A."/>
            <person name="Ogura Y."/>
            <person name="Katsura K."/>
            <person name="Hayashi T."/>
        </authorList>
    </citation>
    <scope>NUCLEOTIDE SEQUENCE</scope>
    <source>
        <strain evidence="2">NBRC 103626</strain>
    </source>
</reference>
<feature type="region of interest" description="Disordered" evidence="1">
    <location>
        <begin position="50"/>
        <end position="70"/>
    </location>
</feature>
<accession>A0AA37HM58</accession>
<gene>
    <name evidence="2" type="ORF">NBEOAGPD_1202</name>
</gene>
<evidence type="ECO:0000313" key="3">
    <source>
        <dbReference type="Proteomes" id="UP001055108"/>
    </source>
</evidence>
<dbReference type="EMBL" id="BPQM01000026">
    <property type="protein sequence ID" value="GJD77990.1"/>
    <property type="molecule type" value="Genomic_DNA"/>
</dbReference>
<organism evidence="2 3">
    <name type="scientific">Methylobacterium gregans</name>
    <dbReference type="NCBI Taxonomy" id="374424"/>
    <lineage>
        <taxon>Bacteria</taxon>
        <taxon>Pseudomonadati</taxon>
        <taxon>Pseudomonadota</taxon>
        <taxon>Alphaproteobacteria</taxon>
        <taxon>Hyphomicrobiales</taxon>
        <taxon>Methylobacteriaceae</taxon>
        <taxon>Methylobacterium</taxon>
    </lineage>
</organism>
<reference evidence="2" key="1">
    <citation type="journal article" date="2016" name="Front. Microbiol.">
        <title>Genome Sequence of the Piezophilic, Mesophilic Sulfate-Reducing Bacterium Desulfovibrio indicus J2T.</title>
        <authorList>
            <person name="Cao J."/>
            <person name="Maignien L."/>
            <person name="Shao Z."/>
            <person name="Alain K."/>
            <person name="Jebbar M."/>
        </authorList>
    </citation>
    <scope>NUCLEOTIDE SEQUENCE</scope>
    <source>
        <strain evidence="2">NBRC 103626</strain>
    </source>
</reference>
<dbReference type="AlphaFoldDB" id="A0AA37HM58"/>
<evidence type="ECO:0000256" key="1">
    <source>
        <dbReference type="SAM" id="MobiDB-lite"/>
    </source>
</evidence>
<evidence type="ECO:0000313" key="2">
    <source>
        <dbReference type="EMBL" id="GJD77990.1"/>
    </source>
</evidence>
<comment type="caution">
    <text evidence="2">The sequence shown here is derived from an EMBL/GenBank/DDBJ whole genome shotgun (WGS) entry which is preliminary data.</text>
</comment>